<comment type="caution">
    <text evidence="3">The sequence shown here is derived from an EMBL/GenBank/DDBJ whole genome shotgun (WGS) entry which is preliminary data.</text>
</comment>
<dbReference type="InterPro" id="IPR044265">
    <property type="entry name" value="Terminase_large_su_BPP22"/>
</dbReference>
<accession>A0ABT9HK52</accession>
<organism evidence="3 4">
    <name type="scientific">Psychrobacter faecalis</name>
    <dbReference type="NCBI Taxonomy" id="180588"/>
    <lineage>
        <taxon>Bacteria</taxon>
        <taxon>Pseudomonadati</taxon>
        <taxon>Pseudomonadota</taxon>
        <taxon>Gammaproteobacteria</taxon>
        <taxon>Moraxellales</taxon>
        <taxon>Moraxellaceae</taxon>
        <taxon>Psychrobacter</taxon>
    </lineage>
</organism>
<gene>
    <name evidence="3" type="ORF">Q8P09_12265</name>
</gene>
<dbReference type="Gene3D" id="3.40.50.300">
    <property type="entry name" value="P-loop containing nucleotide triphosphate hydrolases"/>
    <property type="match status" value="1"/>
</dbReference>
<dbReference type="Pfam" id="PF03237">
    <property type="entry name" value="Terminase_6N"/>
    <property type="match status" value="1"/>
</dbReference>
<keyword evidence="1" id="KW-1188">Viral release from host cell</keyword>
<dbReference type="HAMAP" id="MF_04148">
    <property type="entry name" value="TERL_BPP22"/>
    <property type="match status" value="1"/>
</dbReference>
<dbReference type="InterPro" id="IPR035421">
    <property type="entry name" value="Terminase_6C"/>
</dbReference>
<feature type="domain" description="Terminase large subunit gp17-like C-terminal" evidence="2">
    <location>
        <begin position="305"/>
        <end position="456"/>
    </location>
</feature>
<keyword evidence="4" id="KW-1185">Reference proteome</keyword>
<protein>
    <submittedName>
        <fullName evidence="3">Terminase family protein</fullName>
    </submittedName>
</protein>
<evidence type="ECO:0000313" key="4">
    <source>
        <dbReference type="Proteomes" id="UP001228171"/>
    </source>
</evidence>
<dbReference type="EMBL" id="JAVAJI010000027">
    <property type="protein sequence ID" value="MDP4545849.1"/>
    <property type="molecule type" value="Genomic_DNA"/>
</dbReference>
<dbReference type="Proteomes" id="UP001228171">
    <property type="component" value="Unassembled WGS sequence"/>
</dbReference>
<proteinExistence type="inferred from homology"/>
<evidence type="ECO:0000256" key="1">
    <source>
        <dbReference type="ARBA" id="ARBA00022612"/>
    </source>
</evidence>
<dbReference type="Pfam" id="PF17289">
    <property type="entry name" value="Terminase_6C"/>
    <property type="match status" value="1"/>
</dbReference>
<evidence type="ECO:0000259" key="2">
    <source>
        <dbReference type="Pfam" id="PF17289"/>
    </source>
</evidence>
<sequence>MTNRDDKIKLLKLLEEKRRRERVYRYKTFGEKLYPVQREMLQRTKDYTQVCLMAANRVGKTMTGTYIDAIHALGQYPDWWDGHAFDHAPLLWLLGYSGEKCRDLLQKPIFGVRRENEWVGGLIPPEYILDHESMTGTPNAMRTVYVRHGGGGDVQYQTAAVQLWSYSQGQHALMGDNVDWFHIDEEPKDPNIYPQVLTRTATGDNGKGGRGILTFTPENGRTDLVIQFMDNPADGQIMLNAGWDDAPHLDERTKRTLLESFPAHQRDMRTKGIPMLGHGRIYDLGEEFITCDPFEIPNQFVLINGMDFGWDHPQAQVQLAIDLDNDIIYVTHAWKQRQVTPSEAWTATKKWADGVPVAWPLDGLQSEKSSGNQQKKSYDDVGFDLLPTYAKWTDNTNGVEIGLLEILLLMKSGKFKVFNTLRDWLNEFLQYHRNEKGTIVKTGDDLMDATRYAYMMRRFAIPKAMIGQPEPEPAPIPLVTNYWPH</sequence>
<dbReference type="RefSeq" id="WP_305936045.1">
    <property type="nucleotide sequence ID" value="NZ_JAVAJI010000027.1"/>
</dbReference>
<dbReference type="InterPro" id="IPR027417">
    <property type="entry name" value="P-loop_NTPase"/>
</dbReference>
<dbReference type="Gene3D" id="3.30.420.280">
    <property type="match status" value="1"/>
</dbReference>
<reference evidence="3 4" key="1">
    <citation type="submission" date="2023-08" db="EMBL/GenBank/DDBJ databases">
        <authorList>
            <person name="Kumar R."/>
        </authorList>
    </citation>
    <scope>NUCLEOTIDE SEQUENCE [LARGE SCALE GENOMIC DNA]</scope>
    <source>
        <strain evidence="3 4">LUR13</strain>
    </source>
</reference>
<evidence type="ECO:0000313" key="3">
    <source>
        <dbReference type="EMBL" id="MDP4545849.1"/>
    </source>
</evidence>
<name>A0ABT9HK52_9GAMM</name>